<reference evidence="7 8" key="1">
    <citation type="submission" date="2019-02" db="EMBL/GenBank/DDBJ databases">
        <title>Deep-cultivation of Planctomycetes and their phenomic and genomic characterization uncovers novel biology.</title>
        <authorList>
            <person name="Wiegand S."/>
            <person name="Jogler M."/>
            <person name="Boedeker C."/>
            <person name="Pinto D."/>
            <person name="Vollmers J."/>
            <person name="Rivas-Marin E."/>
            <person name="Kohn T."/>
            <person name="Peeters S.H."/>
            <person name="Heuer A."/>
            <person name="Rast P."/>
            <person name="Oberbeckmann S."/>
            <person name="Bunk B."/>
            <person name="Jeske O."/>
            <person name="Meyerdierks A."/>
            <person name="Storesund J.E."/>
            <person name="Kallscheuer N."/>
            <person name="Luecker S."/>
            <person name="Lage O.M."/>
            <person name="Pohl T."/>
            <person name="Merkel B.J."/>
            <person name="Hornburger P."/>
            <person name="Mueller R.-W."/>
            <person name="Bruemmer F."/>
            <person name="Labrenz M."/>
            <person name="Spormann A.M."/>
            <person name="Op den Camp H."/>
            <person name="Overmann J."/>
            <person name="Amann R."/>
            <person name="Jetten M.S.M."/>
            <person name="Mascher T."/>
            <person name="Medema M.H."/>
            <person name="Devos D.P."/>
            <person name="Kaster A.-K."/>
            <person name="Ovreas L."/>
            <person name="Rohde M."/>
            <person name="Galperin M.Y."/>
            <person name="Jogler C."/>
        </authorList>
    </citation>
    <scope>NUCLEOTIDE SEQUENCE [LARGE SCALE GENOMIC DNA]</scope>
    <source>
        <strain evidence="7 8">K22_7</strain>
    </source>
</reference>
<dbReference type="InterPro" id="IPR016202">
    <property type="entry name" value="DNase_I"/>
</dbReference>
<dbReference type="InterPro" id="IPR005135">
    <property type="entry name" value="Endo/exonuclease/phosphatase"/>
</dbReference>
<evidence type="ECO:0000259" key="6">
    <source>
        <dbReference type="Pfam" id="PF03372"/>
    </source>
</evidence>
<evidence type="ECO:0000256" key="5">
    <source>
        <dbReference type="SAM" id="Phobius"/>
    </source>
</evidence>
<dbReference type="Gene3D" id="3.60.10.10">
    <property type="entry name" value="Endonuclease/exonuclease/phosphatase"/>
    <property type="match status" value="1"/>
</dbReference>
<dbReference type="InterPro" id="IPR036691">
    <property type="entry name" value="Endo/exonu/phosph_ase_sf"/>
</dbReference>
<sequence>MVVRDPRQAGRPGVAKRRRRAGRRSWLSTAIRFLLLGITSGGIGGYVKPDLPIIGPLVQKVFERGETNPDIESITDRLSKAAKDSLAASGGLLGPGGMVASGNGAERDGLIPRMGDARSDAMDRPSTAAADRAIEGSRPTTASTTAPSTGPTTAPTTGPTTGPLPNQTSPISPGGGSGPLRSDAQLAASRQPNDRLRIATFNIQVFGESKMSKPDVVEILASVIRQFDVVAIQEIRAQSDEILPRFMQSVNADGSRYAFLIGERIGRTVSTEQYAFIYDTNRIEHDPYAVGTMSDANDLLHREPFVARFRSRTQSPADAFTFWMVNIHTDPDEASEEVAALADVFQVMQRARGDEDDVILLGDLNASDTQLGPLGQVPGINWVVRDTMTNTRQTKCYDNILFDRQLTSEYTGRWGVMNIEQAFGISREQALKVSDHLPVWAEFSIWETQRPETIAQAPGDLVR</sequence>
<feature type="transmembrane region" description="Helical" evidence="5">
    <location>
        <begin position="26"/>
        <end position="47"/>
    </location>
</feature>
<comment type="similarity">
    <text evidence="1">Belongs to the DNase I family.</text>
</comment>
<dbReference type="GO" id="GO:0004536">
    <property type="term" value="F:DNA nuclease activity"/>
    <property type="evidence" value="ECO:0007669"/>
    <property type="project" value="InterPro"/>
</dbReference>
<dbReference type="GO" id="GO:0004527">
    <property type="term" value="F:exonuclease activity"/>
    <property type="evidence" value="ECO:0007669"/>
    <property type="project" value="UniProtKB-KW"/>
</dbReference>
<keyword evidence="7" id="KW-0269">Exonuclease</keyword>
<dbReference type="EMBL" id="CP036525">
    <property type="protein sequence ID" value="QDT06833.1"/>
    <property type="molecule type" value="Genomic_DNA"/>
</dbReference>
<evidence type="ECO:0000256" key="2">
    <source>
        <dbReference type="ARBA" id="ARBA00022722"/>
    </source>
</evidence>
<dbReference type="KEGG" id="rlc:K227x_52540"/>
<dbReference type="GO" id="GO:0004519">
    <property type="term" value="F:endonuclease activity"/>
    <property type="evidence" value="ECO:0007669"/>
    <property type="project" value="UniProtKB-KW"/>
</dbReference>
<feature type="region of interest" description="Disordered" evidence="4">
    <location>
        <begin position="1"/>
        <end position="20"/>
    </location>
</feature>
<feature type="compositionally biased region" description="Basic and acidic residues" evidence="4">
    <location>
        <begin position="105"/>
        <end position="123"/>
    </location>
</feature>
<dbReference type="OrthoDB" id="5500612at2"/>
<dbReference type="Pfam" id="PF03372">
    <property type="entry name" value="Exo_endo_phos"/>
    <property type="match status" value="1"/>
</dbReference>
<feature type="domain" description="Endonuclease/exonuclease/phosphatase" evidence="6">
    <location>
        <begin position="199"/>
        <end position="436"/>
    </location>
</feature>
<evidence type="ECO:0000313" key="7">
    <source>
        <dbReference type="EMBL" id="QDT06833.1"/>
    </source>
</evidence>
<keyword evidence="5" id="KW-1133">Transmembrane helix</keyword>
<gene>
    <name evidence="7" type="ORF">K227x_52540</name>
</gene>
<proteinExistence type="inferred from homology"/>
<evidence type="ECO:0000256" key="1">
    <source>
        <dbReference type="ARBA" id="ARBA00007359"/>
    </source>
</evidence>
<name>A0A517NIF3_9BACT</name>
<dbReference type="GO" id="GO:0006308">
    <property type="term" value="P:DNA catabolic process"/>
    <property type="evidence" value="ECO:0007669"/>
    <property type="project" value="InterPro"/>
</dbReference>
<keyword evidence="3" id="KW-0378">Hydrolase</keyword>
<keyword evidence="5" id="KW-0812">Transmembrane</keyword>
<feature type="compositionally biased region" description="Low complexity" evidence="4">
    <location>
        <begin position="139"/>
        <end position="163"/>
    </location>
</feature>
<dbReference type="Proteomes" id="UP000318538">
    <property type="component" value="Chromosome"/>
</dbReference>
<protein>
    <submittedName>
        <fullName evidence="7">Endonuclease/Exonuclease/phosphatase family protein</fullName>
    </submittedName>
</protein>
<dbReference type="AlphaFoldDB" id="A0A517NIF3"/>
<feature type="region of interest" description="Disordered" evidence="4">
    <location>
        <begin position="90"/>
        <end position="191"/>
    </location>
</feature>
<keyword evidence="7" id="KW-0255">Endonuclease</keyword>
<dbReference type="SUPFAM" id="SSF56219">
    <property type="entry name" value="DNase I-like"/>
    <property type="match status" value="1"/>
</dbReference>
<keyword evidence="8" id="KW-1185">Reference proteome</keyword>
<accession>A0A517NIF3</accession>
<organism evidence="7 8">
    <name type="scientific">Rubripirellula lacrimiformis</name>
    <dbReference type="NCBI Taxonomy" id="1930273"/>
    <lineage>
        <taxon>Bacteria</taxon>
        <taxon>Pseudomonadati</taxon>
        <taxon>Planctomycetota</taxon>
        <taxon>Planctomycetia</taxon>
        <taxon>Pirellulales</taxon>
        <taxon>Pirellulaceae</taxon>
        <taxon>Rubripirellula</taxon>
    </lineage>
</organism>
<evidence type="ECO:0000313" key="8">
    <source>
        <dbReference type="Proteomes" id="UP000318538"/>
    </source>
</evidence>
<dbReference type="PANTHER" id="PTHR11371">
    <property type="entry name" value="DEOXYRIBONUCLEASE"/>
    <property type="match status" value="1"/>
</dbReference>
<keyword evidence="2" id="KW-0540">Nuclease</keyword>
<dbReference type="PRINTS" id="PR00130">
    <property type="entry name" value="DNASEI"/>
</dbReference>
<keyword evidence="5" id="KW-0472">Membrane</keyword>
<evidence type="ECO:0000256" key="3">
    <source>
        <dbReference type="ARBA" id="ARBA00022801"/>
    </source>
</evidence>
<dbReference type="PANTHER" id="PTHR11371:SF31">
    <property type="entry name" value="EXTRACELLULAR NUCLEASE"/>
    <property type="match status" value="1"/>
</dbReference>
<evidence type="ECO:0000256" key="4">
    <source>
        <dbReference type="SAM" id="MobiDB-lite"/>
    </source>
</evidence>
<dbReference type="SMART" id="SM00476">
    <property type="entry name" value="DNaseIc"/>
    <property type="match status" value="1"/>
</dbReference>